<protein>
    <submittedName>
        <fullName evidence="1">Uncharacterized protein</fullName>
    </submittedName>
</protein>
<dbReference type="Proteomes" id="UP000220914">
    <property type="component" value="Unassembled WGS sequence"/>
</dbReference>
<dbReference type="AlphaFoldDB" id="A0A2A7MU33"/>
<dbReference type="EMBL" id="PDCP01000048">
    <property type="protein sequence ID" value="PEG35235.1"/>
    <property type="molecule type" value="Genomic_DNA"/>
</dbReference>
<sequence>MDRPQTRLRERIRVELRLPPHVAEMIYESAQHWDVSLSEAGSRLIQIGHDGRGIDATDLPS</sequence>
<evidence type="ECO:0000313" key="1">
    <source>
        <dbReference type="EMBL" id="PEG35235.1"/>
    </source>
</evidence>
<reference evidence="1 2" key="1">
    <citation type="submission" date="2017-10" db="EMBL/GenBank/DDBJ databases">
        <title>The new phylogeny of genus Mycobacterium.</title>
        <authorList>
            <person name="Tortoli E."/>
            <person name="Trovato A."/>
            <person name="Cirillo D.M."/>
        </authorList>
    </citation>
    <scope>NUCLEOTIDE SEQUENCE [LARGE SCALE GENOMIC DNA]</scope>
    <source>
        <strain evidence="1 2">CCUG37673</strain>
    </source>
</reference>
<organism evidence="1 2">
    <name type="scientific">Mycolicibacterium agri</name>
    <name type="common">Mycobacterium agri</name>
    <dbReference type="NCBI Taxonomy" id="36811"/>
    <lineage>
        <taxon>Bacteria</taxon>
        <taxon>Bacillati</taxon>
        <taxon>Actinomycetota</taxon>
        <taxon>Actinomycetes</taxon>
        <taxon>Mycobacteriales</taxon>
        <taxon>Mycobacteriaceae</taxon>
        <taxon>Mycolicibacterium</taxon>
    </lineage>
</organism>
<comment type="caution">
    <text evidence="1">The sequence shown here is derived from an EMBL/GenBank/DDBJ whole genome shotgun (WGS) entry which is preliminary data.</text>
</comment>
<accession>A0A2A7MU33</accession>
<gene>
    <name evidence="1" type="ORF">CQY20_22425</name>
</gene>
<proteinExistence type="predicted"/>
<name>A0A2A7MU33_MYCAG</name>
<keyword evidence="2" id="KW-1185">Reference proteome</keyword>
<evidence type="ECO:0000313" key="2">
    <source>
        <dbReference type="Proteomes" id="UP000220914"/>
    </source>
</evidence>